<dbReference type="Gene3D" id="3.40.1260.10">
    <property type="entry name" value="DsrEFH-like"/>
    <property type="match status" value="1"/>
</dbReference>
<dbReference type="NCBIfam" id="NF001238">
    <property type="entry name" value="PRK00211.1"/>
    <property type="match status" value="1"/>
</dbReference>
<dbReference type="Pfam" id="PF02635">
    <property type="entry name" value="DsrE"/>
    <property type="match status" value="1"/>
</dbReference>
<gene>
    <name evidence="2" type="primary">tusC</name>
    <name evidence="2" type="ORF">Maes01_00205</name>
</gene>
<keyword evidence="3" id="KW-1185">Reference proteome</keyword>
<dbReference type="InterPro" id="IPR027396">
    <property type="entry name" value="DsrEFH-like"/>
</dbReference>
<dbReference type="Proteomes" id="UP001408594">
    <property type="component" value="Unassembled WGS sequence"/>
</dbReference>
<dbReference type="EMBL" id="BAABRT010000001">
    <property type="protein sequence ID" value="GAA5523656.1"/>
    <property type="molecule type" value="Genomic_DNA"/>
</dbReference>
<dbReference type="PANTHER" id="PTHR38780:SF1">
    <property type="entry name" value="PROTEIN TUSC"/>
    <property type="match status" value="1"/>
</dbReference>
<protein>
    <submittedName>
        <fullName evidence="2">Protein TusC</fullName>
    </submittedName>
</protein>
<proteinExistence type="inferred from homology"/>
<sequence length="120" mass="13083">MSLQTLILCRRAPYGSALAREGLEAALASAAMDQIPDLLFSGDGIFQLLDNQAPEEIQQKSLLRNLQALPLFGVERIHICQQSLNRRGIGVDAIALPGLELTLVEDTGALIARYQHVLSF</sequence>
<dbReference type="InterPro" id="IPR017462">
    <property type="entry name" value="Sulphur_relay_TusC/DsrF"/>
</dbReference>
<comment type="similarity">
    <text evidence="1">Belongs to the DsrF/TusC family.</text>
</comment>
<dbReference type="PANTHER" id="PTHR38780">
    <property type="entry name" value="PROTEIN TUSC"/>
    <property type="match status" value="1"/>
</dbReference>
<dbReference type="NCBIfam" id="TIGR03010">
    <property type="entry name" value="sulf_tusC_dsrF"/>
    <property type="match status" value="1"/>
</dbReference>
<evidence type="ECO:0000313" key="2">
    <source>
        <dbReference type="EMBL" id="GAA5523656.1"/>
    </source>
</evidence>
<evidence type="ECO:0000313" key="3">
    <source>
        <dbReference type="Proteomes" id="UP001408594"/>
    </source>
</evidence>
<comment type="caution">
    <text evidence="2">The sequence shown here is derived from an EMBL/GenBank/DDBJ whole genome shotgun (WGS) entry which is preliminary data.</text>
</comment>
<name>A0ABP9WMK8_9GAMM</name>
<dbReference type="SUPFAM" id="SSF75169">
    <property type="entry name" value="DsrEFH-like"/>
    <property type="match status" value="1"/>
</dbReference>
<accession>A0ABP9WMK8</accession>
<reference evidence="2 3" key="1">
    <citation type="submission" date="2024-02" db="EMBL/GenBank/DDBJ databases">
        <title>Microbulbifer aestuariivivens NBRC 112533.</title>
        <authorList>
            <person name="Ichikawa N."/>
            <person name="Katano-Makiyama Y."/>
            <person name="Hidaka K."/>
        </authorList>
    </citation>
    <scope>NUCLEOTIDE SEQUENCE [LARGE SCALE GENOMIC DNA]</scope>
    <source>
        <strain evidence="2 3">NBRC 112533</strain>
    </source>
</reference>
<dbReference type="InterPro" id="IPR003787">
    <property type="entry name" value="Sulphur_relay_DsrE/F-like"/>
</dbReference>
<dbReference type="RefSeq" id="WP_345547974.1">
    <property type="nucleotide sequence ID" value="NZ_BAABRT010000001.1"/>
</dbReference>
<evidence type="ECO:0000256" key="1">
    <source>
        <dbReference type="ARBA" id="ARBA00005996"/>
    </source>
</evidence>
<organism evidence="2 3">
    <name type="scientific">Microbulbifer aestuariivivens</name>
    <dbReference type="NCBI Taxonomy" id="1908308"/>
    <lineage>
        <taxon>Bacteria</taxon>
        <taxon>Pseudomonadati</taxon>
        <taxon>Pseudomonadota</taxon>
        <taxon>Gammaproteobacteria</taxon>
        <taxon>Cellvibrionales</taxon>
        <taxon>Microbulbiferaceae</taxon>
        <taxon>Microbulbifer</taxon>
    </lineage>
</organism>